<comment type="caution">
    <text evidence="1">The sequence shown here is derived from an EMBL/GenBank/DDBJ whole genome shotgun (WGS) entry which is preliminary data.</text>
</comment>
<protein>
    <submittedName>
        <fullName evidence="1">Uncharacterized protein</fullName>
    </submittedName>
</protein>
<name>A0A7W7VDM1_9PSEU</name>
<dbReference type="AlphaFoldDB" id="A0A7W7VDM1"/>
<keyword evidence="2" id="KW-1185">Reference proteome</keyword>
<evidence type="ECO:0000313" key="2">
    <source>
        <dbReference type="Proteomes" id="UP000520767"/>
    </source>
</evidence>
<accession>A0A7W7VDM1</accession>
<organism evidence="1 2">
    <name type="scientific">Actinophytocola algeriensis</name>
    <dbReference type="NCBI Taxonomy" id="1768010"/>
    <lineage>
        <taxon>Bacteria</taxon>
        <taxon>Bacillati</taxon>
        <taxon>Actinomycetota</taxon>
        <taxon>Actinomycetes</taxon>
        <taxon>Pseudonocardiales</taxon>
        <taxon>Pseudonocardiaceae</taxon>
    </lineage>
</organism>
<dbReference type="EMBL" id="JACHJQ010000002">
    <property type="protein sequence ID" value="MBB4906135.1"/>
    <property type="molecule type" value="Genomic_DNA"/>
</dbReference>
<evidence type="ECO:0000313" key="1">
    <source>
        <dbReference type="EMBL" id="MBB4906135.1"/>
    </source>
</evidence>
<gene>
    <name evidence="1" type="ORF">FHR82_002352</name>
</gene>
<dbReference type="Proteomes" id="UP000520767">
    <property type="component" value="Unassembled WGS sequence"/>
</dbReference>
<reference evidence="1 2" key="1">
    <citation type="submission" date="2020-08" db="EMBL/GenBank/DDBJ databases">
        <title>Genomic Encyclopedia of Type Strains, Phase III (KMG-III): the genomes of soil and plant-associated and newly described type strains.</title>
        <authorList>
            <person name="Whitman W."/>
        </authorList>
    </citation>
    <scope>NUCLEOTIDE SEQUENCE [LARGE SCALE GENOMIC DNA]</scope>
    <source>
        <strain evidence="1 2">CECT 8960</strain>
    </source>
</reference>
<sequence length="42" mass="4217">MDVTNPVLTAGRPHQAAAPAAEDRVTFGAVLVDVAGVEEVAA</sequence>
<proteinExistence type="predicted"/>